<dbReference type="InterPro" id="IPR029044">
    <property type="entry name" value="Nucleotide-diphossugar_trans"/>
</dbReference>
<protein>
    <recommendedName>
        <fullName evidence="4">Glycosyltransferase 2-like domain-containing protein</fullName>
    </recommendedName>
</protein>
<comment type="caution">
    <text evidence="5">The sequence shown here is derived from an EMBL/GenBank/DDBJ whole genome shotgun (WGS) entry which is preliminary data.</text>
</comment>
<dbReference type="STRING" id="1048983.EL17_05630"/>
<dbReference type="eggNOG" id="COG1216">
    <property type="taxonomic scope" value="Bacteria"/>
</dbReference>
<dbReference type="Pfam" id="PF00535">
    <property type="entry name" value="Glycos_transf_2"/>
    <property type="match status" value="1"/>
</dbReference>
<dbReference type="GO" id="GO:0016757">
    <property type="term" value="F:glycosyltransferase activity"/>
    <property type="evidence" value="ECO:0007669"/>
    <property type="project" value="UniProtKB-KW"/>
</dbReference>
<evidence type="ECO:0000256" key="3">
    <source>
        <dbReference type="ARBA" id="ARBA00022679"/>
    </source>
</evidence>
<evidence type="ECO:0000313" key="5">
    <source>
        <dbReference type="EMBL" id="KEO75149.1"/>
    </source>
</evidence>
<gene>
    <name evidence="5" type="ORF">EL17_05630</name>
</gene>
<evidence type="ECO:0000256" key="2">
    <source>
        <dbReference type="ARBA" id="ARBA00022676"/>
    </source>
</evidence>
<dbReference type="InterPro" id="IPR001173">
    <property type="entry name" value="Glyco_trans_2-like"/>
</dbReference>
<dbReference type="Gene3D" id="3.90.550.10">
    <property type="entry name" value="Spore Coat Polysaccharide Biosynthesis Protein SpsA, Chain A"/>
    <property type="match status" value="1"/>
</dbReference>
<evidence type="ECO:0000256" key="1">
    <source>
        <dbReference type="ARBA" id="ARBA00006739"/>
    </source>
</evidence>
<dbReference type="AlphaFoldDB" id="A0A074L1Y4"/>
<dbReference type="PANTHER" id="PTHR43179:SF12">
    <property type="entry name" value="GALACTOFURANOSYLTRANSFERASE GLFT2"/>
    <property type="match status" value="1"/>
</dbReference>
<dbReference type="CDD" id="cd04186">
    <property type="entry name" value="GT_2_like_c"/>
    <property type="match status" value="1"/>
</dbReference>
<organism evidence="5 6">
    <name type="scientific">Anditalea andensis</name>
    <dbReference type="NCBI Taxonomy" id="1048983"/>
    <lineage>
        <taxon>Bacteria</taxon>
        <taxon>Pseudomonadati</taxon>
        <taxon>Bacteroidota</taxon>
        <taxon>Cytophagia</taxon>
        <taxon>Cytophagales</taxon>
        <taxon>Cytophagaceae</taxon>
        <taxon>Anditalea</taxon>
    </lineage>
</organism>
<reference evidence="5 6" key="1">
    <citation type="submission" date="2014-04" db="EMBL/GenBank/DDBJ databases">
        <title>Characterization and application of a salt tolerant electro-active bacterium.</title>
        <authorList>
            <person name="Yang L."/>
            <person name="Wei S."/>
            <person name="Tay Q.X.M."/>
        </authorList>
    </citation>
    <scope>NUCLEOTIDE SEQUENCE [LARGE SCALE GENOMIC DNA]</scope>
    <source>
        <strain evidence="5 6">LY1</strain>
    </source>
</reference>
<evidence type="ECO:0000313" key="6">
    <source>
        <dbReference type="Proteomes" id="UP000027821"/>
    </source>
</evidence>
<keyword evidence="2" id="KW-0328">Glycosyltransferase</keyword>
<dbReference type="EMBL" id="JMIH01000014">
    <property type="protein sequence ID" value="KEO75149.1"/>
    <property type="molecule type" value="Genomic_DNA"/>
</dbReference>
<dbReference type="RefSeq" id="WP_084166126.1">
    <property type="nucleotide sequence ID" value="NZ_JMIH01000014.1"/>
</dbReference>
<accession>A0A074L1Y4</accession>
<keyword evidence="3" id="KW-0808">Transferase</keyword>
<dbReference type="Proteomes" id="UP000027821">
    <property type="component" value="Unassembled WGS sequence"/>
</dbReference>
<comment type="similarity">
    <text evidence="1">Belongs to the glycosyltransferase 2 family.</text>
</comment>
<proteinExistence type="inferred from homology"/>
<dbReference type="SUPFAM" id="SSF53448">
    <property type="entry name" value="Nucleotide-diphospho-sugar transferases"/>
    <property type="match status" value="1"/>
</dbReference>
<feature type="domain" description="Glycosyltransferase 2-like" evidence="4">
    <location>
        <begin position="7"/>
        <end position="179"/>
    </location>
</feature>
<sequence length="324" mass="36483">MHNPLVSIISINYNQAQLTCDMVSSLQKITYPTIEIIVIDNASPSEDPQIISDKHPHITLIRSDKNLGFSGGNNLGIKAARGKYLLFLNNDTEVDPGFLEPLVEHFEDNPKTGIASPKIIFYGTDQRIQYAGCTGINVWTGRGKIIGYLEKDLGQHNGCFNTGLIHGAAMMVSRSVIEKAGLMPELYFLYYEEHDWALMIKRAGFESHYIGTSTIYHKESMSVGKSSVLKTFYMNRNRLVFIRRNYKGKHLLASSLFFFGLALPKNIMKHMVKGDFSHAKAILKGILWNVNTKSVNQNHYLPVGTETAARYPIDNMKNERYGSI</sequence>
<dbReference type="OrthoDB" id="9771846at2"/>
<keyword evidence="6" id="KW-1185">Reference proteome</keyword>
<dbReference type="PANTHER" id="PTHR43179">
    <property type="entry name" value="RHAMNOSYLTRANSFERASE WBBL"/>
    <property type="match status" value="1"/>
</dbReference>
<evidence type="ECO:0000259" key="4">
    <source>
        <dbReference type="Pfam" id="PF00535"/>
    </source>
</evidence>
<name>A0A074L1Y4_9BACT</name>